<dbReference type="PANTHER" id="PTHR46796">
    <property type="entry name" value="HTH-TYPE TRANSCRIPTIONAL ACTIVATOR RHAS-RELATED"/>
    <property type="match status" value="1"/>
</dbReference>
<dbReference type="InterPro" id="IPR018060">
    <property type="entry name" value="HTH_AraC"/>
</dbReference>
<dbReference type="SMART" id="SM00342">
    <property type="entry name" value="HTH_ARAC"/>
    <property type="match status" value="1"/>
</dbReference>
<dbReference type="Proteomes" id="UP000199025">
    <property type="component" value="Unassembled WGS sequence"/>
</dbReference>
<feature type="domain" description="HTH araC/xylS-type" evidence="4">
    <location>
        <begin position="195"/>
        <end position="293"/>
    </location>
</feature>
<dbReference type="EMBL" id="FORP01000001">
    <property type="protein sequence ID" value="SFI79680.1"/>
    <property type="molecule type" value="Genomic_DNA"/>
</dbReference>
<evidence type="ECO:0000313" key="6">
    <source>
        <dbReference type="Proteomes" id="UP000199025"/>
    </source>
</evidence>
<organism evidence="5 6">
    <name type="scientific">Amycolatopsis sacchari</name>
    <dbReference type="NCBI Taxonomy" id="115433"/>
    <lineage>
        <taxon>Bacteria</taxon>
        <taxon>Bacillati</taxon>
        <taxon>Actinomycetota</taxon>
        <taxon>Actinomycetes</taxon>
        <taxon>Pseudonocardiales</taxon>
        <taxon>Pseudonocardiaceae</taxon>
        <taxon>Amycolatopsis</taxon>
    </lineage>
</organism>
<dbReference type="RefSeq" id="WP_091504359.1">
    <property type="nucleotide sequence ID" value="NZ_CBDRCA010000069.1"/>
</dbReference>
<evidence type="ECO:0000256" key="1">
    <source>
        <dbReference type="ARBA" id="ARBA00023015"/>
    </source>
</evidence>
<dbReference type="STRING" id="115433.SAMN05421835_101817"/>
<evidence type="ECO:0000259" key="4">
    <source>
        <dbReference type="PROSITE" id="PS01124"/>
    </source>
</evidence>
<dbReference type="InterPro" id="IPR009057">
    <property type="entry name" value="Homeodomain-like_sf"/>
</dbReference>
<accession>A0A1I3L4R8</accession>
<dbReference type="SUPFAM" id="SSF51182">
    <property type="entry name" value="RmlC-like cupins"/>
    <property type="match status" value="1"/>
</dbReference>
<evidence type="ECO:0000313" key="5">
    <source>
        <dbReference type="EMBL" id="SFI79680.1"/>
    </source>
</evidence>
<dbReference type="GO" id="GO:0003700">
    <property type="term" value="F:DNA-binding transcription factor activity"/>
    <property type="evidence" value="ECO:0007669"/>
    <property type="project" value="InterPro"/>
</dbReference>
<dbReference type="InterPro" id="IPR032783">
    <property type="entry name" value="AraC_lig"/>
</dbReference>
<dbReference type="InterPro" id="IPR018062">
    <property type="entry name" value="HTH_AraC-typ_CS"/>
</dbReference>
<keyword evidence="3" id="KW-0804">Transcription</keyword>
<evidence type="ECO:0000256" key="2">
    <source>
        <dbReference type="ARBA" id="ARBA00023125"/>
    </source>
</evidence>
<dbReference type="PRINTS" id="PR00032">
    <property type="entry name" value="HTHARAC"/>
</dbReference>
<keyword evidence="2 5" id="KW-0238">DNA-binding</keyword>
<gene>
    <name evidence="5" type="ORF">SAMN05421835_101817</name>
</gene>
<dbReference type="InterPro" id="IPR020449">
    <property type="entry name" value="Tscrpt_reg_AraC-type_HTH"/>
</dbReference>
<dbReference type="PROSITE" id="PS00041">
    <property type="entry name" value="HTH_ARAC_FAMILY_1"/>
    <property type="match status" value="1"/>
</dbReference>
<name>A0A1I3L4R8_9PSEU</name>
<keyword evidence="6" id="KW-1185">Reference proteome</keyword>
<dbReference type="AlphaFoldDB" id="A0A1I3L4R8"/>
<proteinExistence type="predicted"/>
<dbReference type="PROSITE" id="PS01124">
    <property type="entry name" value="HTH_ARAC_FAMILY_2"/>
    <property type="match status" value="1"/>
</dbReference>
<sequence length="299" mass="32226">MDLMSEGLRGMRTGAVGSRVIRQSGAWGLRFPAFAGSGFHFVLHGSCWLITEDQEPVALKPGDVVLTSSGAAHGLSHAPAALQDLPPLELGPFPPAPGPFDFEFLCGAYRLDHGQVPQYLRALPDLIVVSPDADRLPGLLALAELLRVDTSGKGLGTGATLPALLDLIVVQTLRQWHDQHDATARWPKTEDPVIGGVLRMVHEDPGRSWTVGGLSEAAGMSRTAFTRRFTAEVGRPPMAYLISCRLGHGARLLRETDATLATIARRTGYSSEFAFSSAFRREYGMSPTSFRRTPTELGA</sequence>
<evidence type="ECO:0000256" key="3">
    <source>
        <dbReference type="ARBA" id="ARBA00023163"/>
    </source>
</evidence>
<dbReference type="Pfam" id="PF12852">
    <property type="entry name" value="Cupin_6"/>
    <property type="match status" value="1"/>
</dbReference>
<dbReference type="OrthoDB" id="241790at2"/>
<dbReference type="Gene3D" id="1.10.10.60">
    <property type="entry name" value="Homeodomain-like"/>
    <property type="match status" value="2"/>
</dbReference>
<dbReference type="InterPro" id="IPR050204">
    <property type="entry name" value="AraC_XylS_family_regulators"/>
</dbReference>
<keyword evidence="1" id="KW-0805">Transcription regulation</keyword>
<dbReference type="InterPro" id="IPR011051">
    <property type="entry name" value="RmlC_Cupin_sf"/>
</dbReference>
<dbReference type="Pfam" id="PF12833">
    <property type="entry name" value="HTH_18"/>
    <property type="match status" value="1"/>
</dbReference>
<reference evidence="5 6" key="1">
    <citation type="submission" date="2016-10" db="EMBL/GenBank/DDBJ databases">
        <authorList>
            <person name="de Groot N.N."/>
        </authorList>
    </citation>
    <scope>NUCLEOTIDE SEQUENCE [LARGE SCALE GENOMIC DNA]</scope>
    <source>
        <strain evidence="5 6">DSM 44468</strain>
    </source>
</reference>
<dbReference type="SUPFAM" id="SSF46689">
    <property type="entry name" value="Homeodomain-like"/>
    <property type="match status" value="2"/>
</dbReference>
<protein>
    <submittedName>
        <fullName evidence="5">AraC-type DNA-binding protein</fullName>
    </submittedName>
</protein>
<dbReference type="PANTHER" id="PTHR46796:SF13">
    <property type="entry name" value="HTH-TYPE TRANSCRIPTIONAL ACTIVATOR RHAS"/>
    <property type="match status" value="1"/>
</dbReference>
<dbReference type="GO" id="GO:0043565">
    <property type="term" value="F:sequence-specific DNA binding"/>
    <property type="evidence" value="ECO:0007669"/>
    <property type="project" value="InterPro"/>
</dbReference>